<keyword evidence="4 7" id="KW-0812">Transmembrane</keyword>
<gene>
    <name evidence="12" type="ORF">IMSHALPRED_001691</name>
</gene>
<evidence type="ECO:0000259" key="9">
    <source>
        <dbReference type="Pfam" id="PF12621"/>
    </source>
</evidence>
<evidence type="ECO:0000256" key="1">
    <source>
        <dbReference type="ARBA" id="ARBA00004141"/>
    </source>
</evidence>
<evidence type="ECO:0000256" key="2">
    <source>
        <dbReference type="ARBA" id="ARBA00007779"/>
    </source>
</evidence>
<evidence type="ECO:0000256" key="5">
    <source>
        <dbReference type="ARBA" id="ARBA00022989"/>
    </source>
</evidence>
<proteinExistence type="inferred from homology"/>
<evidence type="ECO:0000259" key="11">
    <source>
        <dbReference type="Pfam" id="PF14703"/>
    </source>
</evidence>
<evidence type="ECO:0000256" key="3">
    <source>
        <dbReference type="ARBA" id="ARBA00022448"/>
    </source>
</evidence>
<feature type="transmembrane region" description="Helical" evidence="7">
    <location>
        <begin position="104"/>
        <end position="124"/>
    </location>
</feature>
<dbReference type="InterPro" id="IPR027815">
    <property type="entry name" value="CSC1/OSCA1-like_cyt"/>
</dbReference>
<name>A0A8H3PFW8_9LECA</name>
<feature type="transmembrane region" description="Helical" evidence="7">
    <location>
        <begin position="152"/>
        <end position="172"/>
    </location>
</feature>
<dbReference type="InterPro" id="IPR022257">
    <property type="entry name" value="PHM7_ext"/>
</dbReference>
<feature type="transmembrane region" description="Helical" evidence="7">
    <location>
        <begin position="428"/>
        <end position="456"/>
    </location>
</feature>
<feature type="domain" description="CSC1/OSCA1-like cytosolic" evidence="11">
    <location>
        <begin position="193"/>
        <end position="372"/>
    </location>
</feature>
<evidence type="ECO:0000259" key="10">
    <source>
        <dbReference type="Pfam" id="PF13967"/>
    </source>
</evidence>
<dbReference type="PANTHER" id="PTHR13018">
    <property type="entry name" value="PROBABLE MEMBRANE PROTEIN DUF221-RELATED"/>
    <property type="match status" value="1"/>
</dbReference>
<evidence type="ECO:0000259" key="8">
    <source>
        <dbReference type="Pfam" id="PF02714"/>
    </source>
</evidence>
<feature type="transmembrane region" description="Helical" evidence="7">
    <location>
        <begin position="579"/>
        <end position="600"/>
    </location>
</feature>
<dbReference type="GO" id="GO:0005227">
    <property type="term" value="F:calcium-activated cation channel activity"/>
    <property type="evidence" value="ECO:0007669"/>
    <property type="project" value="InterPro"/>
</dbReference>
<reference evidence="12" key="1">
    <citation type="submission" date="2021-03" db="EMBL/GenBank/DDBJ databases">
        <authorList>
            <person name="Tagirdzhanova G."/>
        </authorList>
    </citation>
    <scope>NUCLEOTIDE SEQUENCE</scope>
</reference>
<dbReference type="PANTHER" id="PTHR13018:SF20">
    <property type="entry name" value="SPORULATION-SPECIFIC PROTEIN 75"/>
    <property type="match status" value="1"/>
</dbReference>
<sequence>MSTINSSIPTINTPSRAAQTSRSVTLQSLASSTIASAAIFVVEIVIFLLLRRRFTTFHPRVLPSQDDGSGLFSWIKPVFWTKDSYILQTAGLDAFFFLRYLRTIIKIFVPTAGVILPILLPLSIVHGKKSDAGVQGLDRLTWGGVGLGHSDYYWAYLVLALVMVVQACYTIHEEFRFYVRIRQEFYPPRTTTHTVLVSDIPHHLCSREKLSAIYEKMVGGTYRVWINRDCTTLDRKMRQRDKLVAELESAETRLISRAIKVHSKSGSLDGIDDKRESLRLPSSRIGWVSSIIPLGEKVDRIYHYRREISRLNVEIAGDQHSANQNKCLHSAFIQLERSIDAHIVCQSIVHFSPFRLSPHYVGNSTSAVVWHNVGLAWWERYIRSILVMGSMTAIIVGWAIPVAFTGFLSQLGALTALLPSLVHYTPSLLGFLQGLLPQAILIILTIVLPMVVRLLVQQQGFALQTAIELTVQKYYFCFLFIQIYHGFDSLPTFLAISLPKTSNYFLSYLMLHALSISAGELVQISGVLQYFVISPLMDRTPREQLQRRVGISKVAWATVYPVYTNLACIGIIYSVIAPLVLILVVVAFGMFWVAFRYNALYVTKSVSDTGGLLYPTALNQLFVGIYMFEVYVIGLFFLARDKEQSWVCLGQAVIMITATVVTGGVQIVLNQAFGPILEFLPHIEGSGDFDEDASSVFENDVLHACKPTIWIPRDPLGISDNEISETRESDKDIRIVNDKARIDLERQVMIDED</sequence>
<keyword evidence="5 7" id="KW-1133">Transmembrane helix</keyword>
<comment type="subcellular location">
    <subcellularLocation>
        <location evidence="1">Membrane</location>
        <topology evidence="1">Multi-pass membrane protein</topology>
    </subcellularLocation>
</comment>
<feature type="domain" description="CSC1/OSCA1-like 7TM region" evidence="8">
    <location>
        <begin position="483"/>
        <end position="636"/>
    </location>
</feature>
<keyword evidence="6 7" id="KW-0472">Membrane</keyword>
<dbReference type="Pfam" id="PF13967">
    <property type="entry name" value="RSN1_TM"/>
    <property type="match status" value="1"/>
</dbReference>
<dbReference type="Pfam" id="PF02714">
    <property type="entry name" value="RSN1_7TM"/>
    <property type="match status" value="1"/>
</dbReference>
<evidence type="ECO:0000313" key="12">
    <source>
        <dbReference type="EMBL" id="CAF9939947.1"/>
    </source>
</evidence>
<feature type="domain" description="CSC1/OSCA1-like N-terminal transmembrane" evidence="10">
    <location>
        <begin position="29"/>
        <end position="174"/>
    </location>
</feature>
<keyword evidence="13" id="KW-1185">Reference proteome</keyword>
<comment type="caution">
    <text evidence="12">The sequence shown here is derived from an EMBL/GenBank/DDBJ whole genome shotgun (WGS) entry which is preliminary data.</text>
</comment>
<dbReference type="GO" id="GO:0005886">
    <property type="term" value="C:plasma membrane"/>
    <property type="evidence" value="ECO:0007669"/>
    <property type="project" value="TreeGrafter"/>
</dbReference>
<protein>
    <recommendedName>
        <fullName evidence="14">DUF221-domain-containing protein</fullName>
    </recommendedName>
</protein>
<feature type="transmembrane region" description="Helical" evidence="7">
    <location>
        <begin position="29"/>
        <end position="50"/>
    </location>
</feature>
<evidence type="ECO:0000256" key="6">
    <source>
        <dbReference type="ARBA" id="ARBA00023136"/>
    </source>
</evidence>
<comment type="similarity">
    <text evidence="2">Belongs to the CSC1 (TC 1.A.17) family.</text>
</comment>
<evidence type="ECO:0000256" key="4">
    <source>
        <dbReference type="ARBA" id="ARBA00022692"/>
    </source>
</evidence>
<feature type="transmembrane region" description="Helical" evidence="7">
    <location>
        <begin position="385"/>
        <end position="408"/>
    </location>
</feature>
<keyword evidence="3" id="KW-0813">Transport</keyword>
<evidence type="ECO:0000313" key="13">
    <source>
        <dbReference type="Proteomes" id="UP000664534"/>
    </source>
</evidence>
<accession>A0A8H3PFW8</accession>
<feature type="transmembrane region" description="Helical" evidence="7">
    <location>
        <begin position="644"/>
        <end position="669"/>
    </location>
</feature>
<dbReference type="InterPro" id="IPR003864">
    <property type="entry name" value="CSC1/OSCA1-like_7TM"/>
</dbReference>
<feature type="transmembrane region" description="Helical" evidence="7">
    <location>
        <begin position="612"/>
        <end position="638"/>
    </location>
</feature>
<feature type="domain" description="10TM putative phosphate transporter extracellular tail" evidence="9">
    <location>
        <begin position="690"/>
        <end position="750"/>
    </location>
</feature>
<feature type="transmembrane region" description="Helical" evidence="7">
    <location>
        <begin position="476"/>
        <end position="496"/>
    </location>
</feature>
<dbReference type="OrthoDB" id="1076608at2759"/>
<dbReference type="AlphaFoldDB" id="A0A8H3PFW8"/>
<dbReference type="InterPro" id="IPR045122">
    <property type="entry name" value="Csc1-like"/>
</dbReference>
<dbReference type="InterPro" id="IPR032880">
    <property type="entry name" value="CSC1/OSCA1-like_N"/>
</dbReference>
<feature type="transmembrane region" description="Helical" evidence="7">
    <location>
        <begin position="508"/>
        <end position="533"/>
    </location>
</feature>
<evidence type="ECO:0000256" key="7">
    <source>
        <dbReference type="SAM" id="Phobius"/>
    </source>
</evidence>
<dbReference type="Pfam" id="PF12621">
    <property type="entry name" value="PHM7_ext"/>
    <property type="match status" value="1"/>
</dbReference>
<evidence type="ECO:0008006" key="14">
    <source>
        <dbReference type="Google" id="ProtNLM"/>
    </source>
</evidence>
<dbReference type="EMBL" id="CAJPDT010000125">
    <property type="protein sequence ID" value="CAF9939947.1"/>
    <property type="molecule type" value="Genomic_DNA"/>
</dbReference>
<dbReference type="Pfam" id="PF14703">
    <property type="entry name" value="PHM7_cyt"/>
    <property type="match status" value="1"/>
</dbReference>
<dbReference type="Proteomes" id="UP000664534">
    <property type="component" value="Unassembled WGS sequence"/>
</dbReference>
<organism evidence="12 13">
    <name type="scientific">Imshaugia aleurites</name>
    <dbReference type="NCBI Taxonomy" id="172621"/>
    <lineage>
        <taxon>Eukaryota</taxon>
        <taxon>Fungi</taxon>
        <taxon>Dikarya</taxon>
        <taxon>Ascomycota</taxon>
        <taxon>Pezizomycotina</taxon>
        <taxon>Lecanoromycetes</taxon>
        <taxon>OSLEUM clade</taxon>
        <taxon>Lecanoromycetidae</taxon>
        <taxon>Lecanorales</taxon>
        <taxon>Lecanorineae</taxon>
        <taxon>Parmeliaceae</taxon>
        <taxon>Imshaugia</taxon>
    </lineage>
</organism>